<organism evidence="2 3">
    <name type="scientific">Aspergillus sclerotialis</name>
    <dbReference type="NCBI Taxonomy" id="2070753"/>
    <lineage>
        <taxon>Eukaryota</taxon>
        <taxon>Fungi</taxon>
        <taxon>Dikarya</taxon>
        <taxon>Ascomycota</taxon>
        <taxon>Pezizomycotina</taxon>
        <taxon>Eurotiomycetes</taxon>
        <taxon>Eurotiomycetidae</taxon>
        <taxon>Eurotiales</taxon>
        <taxon>Aspergillaceae</taxon>
        <taxon>Aspergillus</taxon>
        <taxon>Aspergillus subgen. Polypaecilum</taxon>
    </lineage>
</organism>
<evidence type="ECO:0000313" key="3">
    <source>
        <dbReference type="Proteomes" id="UP000266188"/>
    </source>
</evidence>
<protein>
    <recommendedName>
        <fullName evidence="4">Complex I-B15</fullName>
    </recommendedName>
</protein>
<dbReference type="STRING" id="2070753.A0A3A2ZXI7"/>
<proteinExistence type="predicted"/>
<name>A0A3A2ZXI7_9EURO</name>
<keyword evidence="1" id="KW-0812">Transmembrane</keyword>
<dbReference type="PANTHER" id="PTHR39476:SF1">
    <property type="entry name" value="NADH DEHYDROGENASE [UBIQUINONE] 1 BETA SUBCOMPLEX SUBUNIT 4"/>
    <property type="match status" value="1"/>
</dbReference>
<keyword evidence="1" id="KW-1133">Transmembrane helix</keyword>
<gene>
    <name evidence="2" type="ORF">PHISCL_04931</name>
</gene>
<evidence type="ECO:0008006" key="4">
    <source>
        <dbReference type="Google" id="ProtNLM"/>
    </source>
</evidence>
<feature type="transmembrane region" description="Helical" evidence="1">
    <location>
        <begin position="60"/>
        <end position="79"/>
    </location>
</feature>
<dbReference type="AlphaFoldDB" id="A0A3A2ZXI7"/>
<keyword evidence="1" id="KW-0472">Membrane</keyword>
<accession>A0A3A2ZXI7</accession>
<dbReference type="OrthoDB" id="15108at2759"/>
<evidence type="ECO:0000313" key="2">
    <source>
        <dbReference type="EMBL" id="RJE22715.1"/>
    </source>
</evidence>
<reference evidence="3" key="1">
    <citation type="submission" date="2017-02" db="EMBL/GenBank/DDBJ databases">
        <authorList>
            <person name="Tafer H."/>
            <person name="Lopandic K."/>
        </authorList>
    </citation>
    <scope>NUCLEOTIDE SEQUENCE [LARGE SCALE GENOMIC DNA]</scope>
    <source>
        <strain evidence="3">CBS 366.77</strain>
    </source>
</reference>
<dbReference type="Proteomes" id="UP000266188">
    <property type="component" value="Unassembled WGS sequence"/>
</dbReference>
<comment type="caution">
    <text evidence="2">The sequence shown here is derived from an EMBL/GenBank/DDBJ whole genome shotgun (WGS) entry which is preliminary data.</text>
</comment>
<dbReference type="PANTHER" id="PTHR39476">
    <property type="entry name" value="NADH:UBIQUINONE OXIDOREDUCTASE 6.6KD SUBUNIT"/>
    <property type="match status" value="1"/>
</dbReference>
<sequence length="99" mass="11298">MAGPNKSLLLDPGLQKYYGTIAPPQPITCAEDMDSYVAVLDPIKFTANRWKYFKWTPRNAWLSVVYMALIPGTLAYIGYKTDGKYDFRGKRRGDTIAEW</sequence>
<evidence type="ECO:0000256" key="1">
    <source>
        <dbReference type="SAM" id="Phobius"/>
    </source>
</evidence>
<dbReference type="EMBL" id="MVGC01000154">
    <property type="protein sequence ID" value="RJE22715.1"/>
    <property type="molecule type" value="Genomic_DNA"/>
</dbReference>
<keyword evidence="3" id="KW-1185">Reference proteome</keyword>